<dbReference type="GO" id="GO:0009074">
    <property type="term" value="P:aromatic amino acid family catabolic process"/>
    <property type="evidence" value="ECO:0007669"/>
    <property type="project" value="TreeGrafter"/>
</dbReference>
<dbReference type="EMBL" id="ML737270">
    <property type="protein sequence ID" value="KAE8334496.1"/>
    <property type="molecule type" value="Genomic_DNA"/>
</dbReference>
<dbReference type="OrthoDB" id="2262349at2759"/>
<evidence type="ECO:0000313" key="2">
    <source>
        <dbReference type="EMBL" id="KAE8334496.1"/>
    </source>
</evidence>
<keyword evidence="1" id="KW-1133">Transmembrane helix</keyword>
<accession>A0A5N6XQ69</accession>
<reference evidence="2" key="1">
    <citation type="submission" date="2019-04" db="EMBL/GenBank/DDBJ databases">
        <title>Friends and foes A comparative genomics study of 23 Aspergillus species from section Flavi.</title>
        <authorList>
            <consortium name="DOE Joint Genome Institute"/>
            <person name="Kjaerbolling I."/>
            <person name="Vesth T."/>
            <person name="Frisvad J.C."/>
            <person name="Nybo J.L."/>
            <person name="Theobald S."/>
            <person name="Kildgaard S."/>
            <person name="Isbrandt T."/>
            <person name="Kuo A."/>
            <person name="Sato A."/>
            <person name="Lyhne E.K."/>
            <person name="Kogle M.E."/>
            <person name="Wiebenga A."/>
            <person name="Kun R.S."/>
            <person name="Lubbers R.J."/>
            <person name="Makela M.R."/>
            <person name="Barry K."/>
            <person name="Chovatia M."/>
            <person name="Clum A."/>
            <person name="Daum C."/>
            <person name="Haridas S."/>
            <person name="He G."/>
            <person name="LaButti K."/>
            <person name="Lipzen A."/>
            <person name="Mondo S."/>
            <person name="Riley R."/>
            <person name="Salamov A."/>
            <person name="Simmons B.A."/>
            <person name="Magnuson J.K."/>
            <person name="Henrissat B."/>
            <person name="Mortensen U.H."/>
            <person name="Larsen T.O."/>
            <person name="Devries R.P."/>
            <person name="Grigoriev I.V."/>
            <person name="Machida M."/>
            <person name="Baker S.E."/>
            <person name="Andersen M.R."/>
        </authorList>
    </citation>
    <scope>NUCLEOTIDE SEQUENCE</scope>
    <source>
        <strain evidence="2">CBS 117612</strain>
    </source>
</reference>
<evidence type="ECO:0000256" key="1">
    <source>
        <dbReference type="SAM" id="Phobius"/>
    </source>
</evidence>
<proteinExistence type="predicted"/>
<dbReference type="PANTHER" id="PTHR31644:SF4">
    <property type="entry name" value="ZN(II)2CYS6 TRANSCRIPTION FACTOR (EUROFUNG)"/>
    <property type="match status" value="1"/>
</dbReference>
<protein>
    <recommendedName>
        <fullName evidence="3">C6 transcription factor</fullName>
    </recommendedName>
</protein>
<dbReference type="GO" id="GO:0000981">
    <property type="term" value="F:DNA-binding transcription factor activity, RNA polymerase II-specific"/>
    <property type="evidence" value="ECO:0007669"/>
    <property type="project" value="TreeGrafter"/>
</dbReference>
<dbReference type="PANTHER" id="PTHR31644">
    <property type="entry name" value="TRANSCRIPTIONAL ACTIVATOR ARO80-RELATED"/>
    <property type="match status" value="1"/>
</dbReference>
<dbReference type="InterPro" id="IPR052780">
    <property type="entry name" value="AAA_Catabolism_Regulators"/>
</dbReference>
<organism evidence="2">
    <name type="scientific">Aspergillus arachidicola</name>
    <dbReference type="NCBI Taxonomy" id="656916"/>
    <lineage>
        <taxon>Eukaryota</taxon>
        <taxon>Fungi</taxon>
        <taxon>Dikarya</taxon>
        <taxon>Ascomycota</taxon>
        <taxon>Pezizomycotina</taxon>
        <taxon>Eurotiomycetes</taxon>
        <taxon>Eurotiomycetidae</taxon>
        <taxon>Eurotiales</taxon>
        <taxon>Aspergillaceae</taxon>
        <taxon>Aspergillus</taxon>
        <taxon>Aspergillus subgen. Circumdati</taxon>
    </lineage>
</organism>
<gene>
    <name evidence="2" type="ORF">BDV24DRAFT_170132</name>
</gene>
<sequence>MSQARRPHSVADVNVKGDDVCFLQYGTVQRYQSEIEAPVLENPTEQTVGDTSSTRDNRRAMFITRSREGSEQPKNEQCSTKILASQVSMTQVNAWNSFPFVIVGWLSAAEACFLVNQFFDNIAPWSLVITNSLSGYDHHSVLVKETFLSATVLVIASQFHILPGSSGRMRSAFIHHKLWQQCQNMLLDISLRQGMCADDIRTISTLEALLLLVECHSGSCFDDLRKGGINKFKEGTDGNGTEQCANTAAGPSQMDISKSALRLDRASWALLGCAKALERELGAQHQVQQVSSLCAHYNASAPSGCLSRTCIEQRERYVQLSLLIQVFEHQLSLRLGFALRVSPFIQHERLKVPEHSLNQSARLVAAWVEISQVERLIAEYSLVQKQQPTVRDAENSITENDFRILNDVELALSEWLEKYTKLSFFSNSIFDSTILLEYHFIQSYAYSVALRAEFDCQVPNEPPSIKPHLGQGYLGQLCQTYADAIATSACIFFQIVCHHGATGTLKYAPVRLLARVASMTIIFLKVLAFPLLTVGMENGLLLLRNAEKALRSNAADRLHVFVQYANFLDAQVGEFQRRYMRVPSEL</sequence>
<dbReference type="GO" id="GO:0005634">
    <property type="term" value="C:nucleus"/>
    <property type="evidence" value="ECO:0007669"/>
    <property type="project" value="TreeGrafter"/>
</dbReference>
<evidence type="ECO:0008006" key="3">
    <source>
        <dbReference type="Google" id="ProtNLM"/>
    </source>
</evidence>
<dbReference type="GO" id="GO:0045944">
    <property type="term" value="P:positive regulation of transcription by RNA polymerase II"/>
    <property type="evidence" value="ECO:0007669"/>
    <property type="project" value="TreeGrafter"/>
</dbReference>
<dbReference type="AlphaFoldDB" id="A0A5N6XQ69"/>
<feature type="transmembrane region" description="Helical" evidence="1">
    <location>
        <begin position="512"/>
        <end position="534"/>
    </location>
</feature>
<keyword evidence="1" id="KW-0812">Transmembrane</keyword>
<name>A0A5N6XQ69_9EURO</name>
<dbReference type="Proteomes" id="UP000325558">
    <property type="component" value="Unassembled WGS sequence"/>
</dbReference>
<keyword evidence="1" id="KW-0472">Membrane</keyword>